<reference evidence="15" key="1">
    <citation type="submission" date="2022-06" db="EMBL/GenBank/DDBJ databases">
        <authorList>
            <person name="Berger JAMES D."/>
            <person name="Berger JAMES D."/>
        </authorList>
    </citation>
    <scope>NUCLEOTIDE SEQUENCE [LARGE SCALE GENOMIC DNA]</scope>
</reference>
<dbReference type="GO" id="GO:0001508">
    <property type="term" value="P:action potential"/>
    <property type="evidence" value="ECO:0007669"/>
    <property type="project" value="TreeGrafter"/>
</dbReference>
<dbReference type="PANTHER" id="PTHR11537:SF113">
    <property type="entry name" value="POTASSIUM VOLTAGE-GATED CHANNEL PROTEIN SHAKER"/>
    <property type="match status" value="1"/>
</dbReference>
<keyword evidence="7" id="KW-0630">Potassium</keyword>
<keyword evidence="3" id="KW-0633">Potassium transport</keyword>
<evidence type="ECO:0000313" key="16">
    <source>
        <dbReference type="WBParaSite" id="SRDH1_67300.1"/>
    </source>
</evidence>
<name>A0AA85FWQ9_9TREM</name>
<dbReference type="GO" id="GO:0005251">
    <property type="term" value="F:delayed rectifier potassium channel activity"/>
    <property type="evidence" value="ECO:0007669"/>
    <property type="project" value="TreeGrafter"/>
</dbReference>
<feature type="transmembrane region" description="Helical" evidence="13">
    <location>
        <begin position="581"/>
        <end position="602"/>
    </location>
</feature>
<evidence type="ECO:0000256" key="5">
    <source>
        <dbReference type="ARBA" id="ARBA00022826"/>
    </source>
</evidence>
<keyword evidence="2" id="KW-0813">Transport</keyword>
<dbReference type="Pfam" id="PF00520">
    <property type="entry name" value="Ion_trans"/>
    <property type="match status" value="1"/>
</dbReference>
<feature type="transmembrane region" description="Helical" evidence="13">
    <location>
        <begin position="334"/>
        <end position="356"/>
    </location>
</feature>
<dbReference type="Gene3D" id="1.20.120.350">
    <property type="entry name" value="Voltage-gated potassium channels. Chain C"/>
    <property type="match status" value="1"/>
</dbReference>
<keyword evidence="9" id="KW-0406">Ion transport</keyword>
<dbReference type="PRINTS" id="PR00169">
    <property type="entry name" value="KCHANNEL"/>
</dbReference>
<reference evidence="16" key="2">
    <citation type="submission" date="2023-11" db="UniProtKB">
        <authorList>
            <consortium name="WormBaseParasite"/>
        </authorList>
    </citation>
    <scope>IDENTIFICATION</scope>
</reference>
<dbReference type="SMART" id="SM00225">
    <property type="entry name" value="BTB"/>
    <property type="match status" value="1"/>
</dbReference>
<keyword evidence="6" id="KW-0851">Voltage-gated channel</keyword>
<evidence type="ECO:0000256" key="8">
    <source>
        <dbReference type="ARBA" id="ARBA00022989"/>
    </source>
</evidence>
<evidence type="ECO:0000313" key="15">
    <source>
        <dbReference type="Proteomes" id="UP000050792"/>
    </source>
</evidence>
<sequence length="1034" mass="116816">MNTLHWASGAKAANIDGTMGVYGQLDKSYGTRPYSGMVGAGGGSTGLSNPSNHYTHTGSVFSHGSTNAPLCSSSQETCTTQQNRSQTDTHEYTKLLSSGTSLHTNYNSPNLSHLPYSISETKLNEKLLDNVNYWQKTFHTNEPSFDNSYNIIEKTSSSTTTTTTRTIPPTITSHLNSITNDNTIQLHHIPTTNLHHTITQYSHENQQRIVLNISGLRFETQFSTLRKFPNTLLGNPKKLDRYYDSLRNEYFFDRNRPSFDAILYYYQSGGRLRRPVNVPIDVFTEEINFYEIDEDAIEKYRDDEGFIREDVKILPKNKIQRKLWLLFEYPESSIAARCVAICSIFVIILSIIIFCIETLPSFKHYKFVNLSSYNITPISSPPSSLSLSSSSSPPPSSSLSSSSSSSPAPPSSIIPSLLSLPNFNITSINTDQLINDFNLSIKTTEDLFLTIIDCKQYYDPMKCLLITEDDIPTVIDPFFLIETICIIWFTFELLIRFASSPEKIAFFKNIMNFIDIVAIIPYFITVGTMVADESKSQNQAMSLAILRVIRLVRVFRIFKLSRHSKGLQILGQTLKASTRELGLLVFFLLICVILFSSAVYFAEVDSDRTYFRSIPDAFWWAVVTMTTVGYGDMRPVTMWGKLVGSLCAIAGVLTIALPVPVIVSNFNYFYHRETETEDKQTFIHVQSCTSYANLSLSSLNSNNKCDTESMINEQRQQYKPIDTGIKNDQLIDTKHQNRAKSLASWPNIHQEDNYLAKRNENRSSFKENNEYDDLLLSKSTIHPPPSLNILNNETACTFVNSRINEDTKELRKIKSTNDSGPLPPIQINSSIQEEKSAPNLSKKDVSPTPYISKITRSLSLPLCIKTEGENIPKSTHSFKVSEHLKGRLLSCLHETINESCESQVVDSKNNQYLPVRYYLEENIDNHQDDQDDTYNTNETSTDKEINEVDISEKLFSEQKQTVLKIADDITISTSLVHSPDDKTCHNPPVQFVSNHDCIKKPVTSTGSETVKTKKSKAYPSKQQQSFNKTIETDV</sequence>
<dbReference type="InterPro" id="IPR005821">
    <property type="entry name" value="Ion_trans_dom"/>
</dbReference>
<keyword evidence="5" id="KW-0631">Potassium channel</keyword>
<evidence type="ECO:0000256" key="4">
    <source>
        <dbReference type="ARBA" id="ARBA00022692"/>
    </source>
</evidence>
<keyword evidence="4 13" id="KW-0812">Transmembrane</keyword>
<dbReference type="InterPro" id="IPR003131">
    <property type="entry name" value="T1-type_BTB"/>
</dbReference>
<dbReference type="GO" id="GO:0008076">
    <property type="term" value="C:voltage-gated potassium channel complex"/>
    <property type="evidence" value="ECO:0007669"/>
    <property type="project" value="InterPro"/>
</dbReference>
<dbReference type="PRINTS" id="PR01496">
    <property type="entry name" value="SHAKERCHANEL"/>
</dbReference>
<dbReference type="FunFam" id="3.30.710.10:FF:000053">
    <property type="entry name" value="potassium voltage-gated channel subfamily A member 4"/>
    <property type="match status" value="1"/>
</dbReference>
<feature type="region of interest" description="Disordered" evidence="12">
    <location>
        <begin position="1002"/>
        <end position="1034"/>
    </location>
</feature>
<dbReference type="PANTHER" id="PTHR11537">
    <property type="entry name" value="VOLTAGE-GATED POTASSIUM CHANNEL"/>
    <property type="match status" value="1"/>
</dbReference>
<feature type="transmembrane region" description="Helical" evidence="13">
    <location>
        <begin position="614"/>
        <end position="630"/>
    </location>
</feature>
<feature type="compositionally biased region" description="Polar residues" evidence="12">
    <location>
        <begin position="1020"/>
        <end position="1034"/>
    </location>
</feature>
<dbReference type="InterPro" id="IPR027359">
    <property type="entry name" value="Volt_channel_dom_sf"/>
</dbReference>
<keyword evidence="8 13" id="KW-1133">Transmembrane helix</keyword>
<evidence type="ECO:0000256" key="10">
    <source>
        <dbReference type="ARBA" id="ARBA00023136"/>
    </source>
</evidence>
<evidence type="ECO:0000256" key="13">
    <source>
        <dbReference type="SAM" id="Phobius"/>
    </source>
</evidence>
<dbReference type="InterPro" id="IPR011333">
    <property type="entry name" value="SKP1/BTB/POZ_sf"/>
</dbReference>
<proteinExistence type="predicted"/>
<dbReference type="FunFam" id="1.10.287.70:FF:000002">
    <property type="entry name" value="Potassium voltage-gated channel subfamily a member"/>
    <property type="match status" value="1"/>
</dbReference>
<dbReference type="SUPFAM" id="SSF81324">
    <property type="entry name" value="Voltage-gated potassium channels"/>
    <property type="match status" value="1"/>
</dbReference>
<dbReference type="Proteomes" id="UP000050792">
    <property type="component" value="Unassembled WGS sequence"/>
</dbReference>
<evidence type="ECO:0000256" key="11">
    <source>
        <dbReference type="ARBA" id="ARBA00023303"/>
    </source>
</evidence>
<dbReference type="Gene3D" id="1.10.287.70">
    <property type="match status" value="1"/>
</dbReference>
<accession>A0AA85FWQ9</accession>
<evidence type="ECO:0000256" key="6">
    <source>
        <dbReference type="ARBA" id="ARBA00022882"/>
    </source>
</evidence>
<keyword evidence="15" id="KW-1185">Reference proteome</keyword>
<dbReference type="WBParaSite" id="SRDH1_67300.1">
    <property type="protein sequence ID" value="SRDH1_67300.1"/>
    <property type="gene ID" value="SRDH1_67300"/>
</dbReference>
<feature type="compositionally biased region" description="Basic and acidic residues" evidence="12">
    <location>
        <begin position="832"/>
        <end position="845"/>
    </location>
</feature>
<protein>
    <submittedName>
        <fullName evidence="16">BTB domain-containing protein</fullName>
    </submittedName>
</protein>
<dbReference type="SUPFAM" id="SSF54695">
    <property type="entry name" value="POZ domain"/>
    <property type="match status" value="1"/>
</dbReference>
<feature type="transmembrane region" description="Helical" evidence="13">
    <location>
        <begin position="478"/>
        <end position="498"/>
    </location>
</feature>
<evidence type="ECO:0000256" key="7">
    <source>
        <dbReference type="ARBA" id="ARBA00022958"/>
    </source>
</evidence>
<dbReference type="InterPro" id="IPR028325">
    <property type="entry name" value="VG_K_chnl"/>
</dbReference>
<keyword evidence="11" id="KW-0407">Ion channel</keyword>
<dbReference type="InterPro" id="IPR003968">
    <property type="entry name" value="K_chnl_volt-dep_Kv"/>
</dbReference>
<keyword evidence="10 13" id="KW-0472">Membrane</keyword>
<comment type="subcellular location">
    <subcellularLocation>
        <location evidence="1">Membrane</location>
        <topology evidence="1">Multi-pass membrane protein</topology>
    </subcellularLocation>
</comment>
<feature type="domain" description="BTB" evidence="14">
    <location>
        <begin position="207"/>
        <end position="307"/>
    </location>
</feature>
<dbReference type="PRINTS" id="PR01491">
    <property type="entry name" value="KVCHANNEL"/>
</dbReference>
<organism evidence="15 16">
    <name type="scientific">Schistosoma rodhaini</name>
    <dbReference type="NCBI Taxonomy" id="6188"/>
    <lineage>
        <taxon>Eukaryota</taxon>
        <taxon>Metazoa</taxon>
        <taxon>Spiralia</taxon>
        <taxon>Lophotrochozoa</taxon>
        <taxon>Platyhelminthes</taxon>
        <taxon>Trematoda</taxon>
        <taxon>Digenea</taxon>
        <taxon>Strigeidida</taxon>
        <taxon>Schistosomatoidea</taxon>
        <taxon>Schistosomatidae</taxon>
        <taxon>Schistosoma</taxon>
    </lineage>
</organism>
<evidence type="ECO:0000256" key="1">
    <source>
        <dbReference type="ARBA" id="ARBA00004141"/>
    </source>
</evidence>
<dbReference type="InterPro" id="IPR000210">
    <property type="entry name" value="BTB/POZ_dom"/>
</dbReference>
<evidence type="ECO:0000259" key="14">
    <source>
        <dbReference type="SMART" id="SM00225"/>
    </source>
</evidence>
<evidence type="ECO:0000256" key="3">
    <source>
        <dbReference type="ARBA" id="ARBA00022538"/>
    </source>
</evidence>
<dbReference type="AlphaFoldDB" id="A0AA85FWQ9"/>
<feature type="region of interest" description="Disordered" evidence="12">
    <location>
        <begin position="812"/>
        <end position="847"/>
    </location>
</feature>
<dbReference type="InterPro" id="IPR003972">
    <property type="entry name" value="K_chnl_volt-dep_Kv1"/>
</dbReference>
<evidence type="ECO:0000256" key="12">
    <source>
        <dbReference type="SAM" id="MobiDB-lite"/>
    </source>
</evidence>
<dbReference type="GO" id="GO:0051260">
    <property type="term" value="P:protein homooligomerization"/>
    <property type="evidence" value="ECO:0007669"/>
    <property type="project" value="InterPro"/>
</dbReference>
<evidence type="ECO:0000256" key="9">
    <source>
        <dbReference type="ARBA" id="ARBA00023065"/>
    </source>
</evidence>
<evidence type="ECO:0000256" key="2">
    <source>
        <dbReference type="ARBA" id="ARBA00022448"/>
    </source>
</evidence>
<feature type="transmembrane region" description="Helical" evidence="13">
    <location>
        <begin position="642"/>
        <end position="663"/>
    </location>
</feature>
<dbReference type="Gene3D" id="3.30.710.10">
    <property type="entry name" value="Potassium Channel Kv1.1, Chain A"/>
    <property type="match status" value="1"/>
</dbReference>
<feature type="transmembrane region" description="Helical" evidence="13">
    <location>
        <begin position="510"/>
        <end position="531"/>
    </location>
</feature>
<dbReference type="Pfam" id="PF02214">
    <property type="entry name" value="BTB_2"/>
    <property type="match status" value="1"/>
</dbReference>